<evidence type="ECO:0000256" key="1">
    <source>
        <dbReference type="ARBA" id="ARBA00004123"/>
    </source>
</evidence>
<dbReference type="PANTHER" id="PTHR48068:SF4">
    <property type="entry name" value="TATA-BOX BINDING PROTEIN ASSOCIATED FACTOR 9"/>
    <property type="match status" value="1"/>
</dbReference>
<protein>
    <recommendedName>
        <fullName evidence="9">Transcription initiation factor TFIID subunit 9</fullName>
    </recommendedName>
</protein>
<evidence type="ECO:0000256" key="2">
    <source>
        <dbReference type="ARBA" id="ARBA00007646"/>
    </source>
</evidence>
<keyword evidence="3" id="KW-0805">Transcription regulation</keyword>
<dbReference type="GO" id="GO:0005669">
    <property type="term" value="C:transcription factor TFIID complex"/>
    <property type="evidence" value="ECO:0007669"/>
    <property type="project" value="TreeGrafter"/>
</dbReference>
<reference evidence="7 8" key="1">
    <citation type="submission" date="2024-04" db="EMBL/GenBank/DDBJ databases">
        <title>The reference genome of an endangered Asteraceae, Deinandra increscens subsp. villosa, native to the Central Coast of California.</title>
        <authorList>
            <person name="Guilliams M."/>
            <person name="Hasenstab-Lehman K."/>
            <person name="Meyer R."/>
            <person name="Mcevoy S."/>
        </authorList>
    </citation>
    <scope>NUCLEOTIDE SEQUENCE [LARGE SCALE GENOMIC DNA]</scope>
    <source>
        <tissue evidence="7">Leaf</tissue>
    </source>
</reference>
<dbReference type="AlphaFoldDB" id="A0AAP0GSR6"/>
<evidence type="ECO:0000256" key="6">
    <source>
        <dbReference type="SAM" id="MobiDB-lite"/>
    </source>
</evidence>
<sequence>MNLHDGTKSVQQLHKINRMAAGDDNLPRDAKTIIALLKSMGVENYEPRVVRQFLELYYRNAVDLLTDAKTYSNHAGKACVDYADVMLAIKSKSYFSFTHPPLPEVKEAAMKVNCKPIPRPPACGLSLPPEWDTLLAPNYRIRIRKNQSSEEVEEEEEVENNAGKIIKNAGKIIENAPTRQVRLPRTPQERRNNLQGGTRQRVSFPLGLKRRR</sequence>
<accession>A0AAP0GSR6</accession>
<organism evidence="7 8">
    <name type="scientific">Deinandra increscens subsp. villosa</name>
    <dbReference type="NCBI Taxonomy" id="3103831"/>
    <lineage>
        <taxon>Eukaryota</taxon>
        <taxon>Viridiplantae</taxon>
        <taxon>Streptophyta</taxon>
        <taxon>Embryophyta</taxon>
        <taxon>Tracheophyta</taxon>
        <taxon>Spermatophyta</taxon>
        <taxon>Magnoliopsida</taxon>
        <taxon>eudicotyledons</taxon>
        <taxon>Gunneridae</taxon>
        <taxon>Pentapetalae</taxon>
        <taxon>asterids</taxon>
        <taxon>campanulids</taxon>
        <taxon>Asterales</taxon>
        <taxon>Asteraceae</taxon>
        <taxon>Asteroideae</taxon>
        <taxon>Heliantheae alliance</taxon>
        <taxon>Madieae</taxon>
        <taxon>Madiinae</taxon>
        <taxon>Deinandra</taxon>
    </lineage>
</organism>
<dbReference type="InterPro" id="IPR009072">
    <property type="entry name" value="Histone-fold"/>
</dbReference>
<evidence type="ECO:0000256" key="3">
    <source>
        <dbReference type="ARBA" id="ARBA00023015"/>
    </source>
</evidence>
<evidence type="ECO:0000313" key="7">
    <source>
        <dbReference type="EMBL" id="KAK9061963.1"/>
    </source>
</evidence>
<keyword evidence="5" id="KW-0539">Nucleus</keyword>
<dbReference type="GO" id="GO:0051123">
    <property type="term" value="P:RNA polymerase II preinitiation complex assembly"/>
    <property type="evidence" value="ECO:0007669"/>
    <property type="project" value="TreeGrafter"/>
</dbReference>
<dbReference type="Proteomes" id="UP001408789">
    <property type="component" value="Unassembled WGS sequence"/>
</dbReference>
<dbReference type="CDD" id="cd07979">
    <property type="entry name" value="HFD_TAF9"/>
    <property type="match status" value="1"/>
</dbReference>
<comment type="subcellular location">
    <subcellularLocation>
        <location evidence="1">Nucleus</location>
    </subcellularLocation>
</comment>
<dbReference type="EMBL" id="JBCNJP010000019">
    <property type="protein sequence ID" value="KAK9061963.1"/>
    <property type="molecule type" value="Genomic_DNA"/>
</dbReference>
<keyword evidence="4" id="KW-0804">Transcription</keyword>
<keyword evidence="8" id="KW-1185">Reference proteome</keyword>
<gene>
    <name evidence="7" type="ORF">SSX86_019147</name>
</gene>
<comment type="similarity">
    <text evidence="2">Belongs to the TAF9 family.</text>
</comment>
<evidence type="ECO:0000256" key="4">
    <source>
        <dbReference type="ARBA" id="ARBA00023163"/>
    </source>
</evidence>
<name>A0AAP0GSR6_9ASTR</name>
<dbReference type="InterPro" id="IPR051431">
    <property type="entry name" value="TFIID_subunit_9"/>
</dbReference>
<dbReference type="GO" id="GO:0016251">
    <property type="term" value="F:RNA polymerase II general transcription initiation factor activity"/>
    <property type="evidence" value="ECO:0007669"/>
    <property type="project" value="TreeGrafter"/>
</dbReference>
<dbReference type="SUPFAM" id="SSF47113">
    <property type="entry name" value="Histone-fold"/>
    <property type="match status" value="1"/>
</dbReference>
<proteinExistence type="inferred from homology"/>
<dbReference type="GO" id="GO:0003713">
    <property type="term" value="F:transcription coactivator activity"/>
    <property type="evidence" value="ECO:0007669"/>
    <property type="project" value="TreeGrafter"/>
</dbReference>
<evidence type="ECO:0008006" key="9">
    <source>
        <dbReference type="Google" id="ProtNLM"/>
    </source>
</evidence>
<comment type="caution">
    <text evidence="7">The sequence shown here is derived from an EMBL/GenBank/DDBJ whole genome shotgun (WGS) entry which is preliminary data.</text>
</comment>
<dbReference type="Pfam" id="PF02291">
    <property type="entry name" value="TFIID-31kDa"/>
    <property type="match status" value="1"/>
</dbReference>
<dbReference type="InterPro" id="IPR003162">
    <property type="entry name" value="TFIID-31"/>
</dbReference>
<dbReference type="Gene3D" id="1.10.20.10">
    <property type="entry name" value="Histone, subunit A"/>
    <property type="match status" value="1"/>
</dbReference>
<evidence type="ECO:0000256" key="5">
    <source>
        <dbReference type="ARBA" id="ARBA00023242"/>
    </source>
</evidence>
<dbReference type="GO" id="GO:0000124">
    <property type="term" value="C:SAGA complex"/>
    <property type="evidence" value="ECO:0007669"/>
    <property type="project" value="TreeGrafter"/>
</dbReference>
<feature type="region of interest" description="Disordered" evidence="6">
    <location>
        <begin position="176"/>
        <end position="212"/>
    </location>
</feature>
<dbReference type="PANTHER" id="PTHR48068">
    <property type="entry name" value="TAF9 RNA POLYMERASE II, TATA BOX-BINDING PROTEIN (TBP)-ASSOCIATED FACTOR"/>
    <property type="match status" value="1"/>
</dbReference>
<evidence type="ECO:0000313" key="8">
    <source>
        <dbReference type="Proteomes" id="UP001408789"/>
    </source>
</evidence>
<dbReference type="GO" id="GO:0046982">
    <property type="term" value="F:protein heterodimerization activity"/>
    <property type="evidence" value="ECO:0007669"/>
    <property type="project" value="InterPro"/>
</dbReference>